<protein>
    <recommendedName>
        <fullName evidence="14">Cystinosin</fullName>
    </recommendedName>
</protein>
<evidence type="ECO:0000256" key="11">
    <source>
        <dbReference type="SAM" id="Phobius"/>
    </source>
</evidence>
<feature type="transmembrane region" description="Helical" evidence="11">
    <location>
        <begin position="265"/>
        <end position="284"/>
    </location>
</feature>
<reference evidence="12" key="2">
    <citation type="submission" date="2020-05" db="UniProtKB">
        <authorList>
            <consortium name="EnsemblMetazoa"/>
        </authorList>
    </citation>
    <scope>IDENTIFICATION</scope>
    <source>
        <strain evidence="12">FAR1</strain>
    </source>
</reference>
<evidence type="ECO:0000256" key="7">
    <source>
        <dbReference type="ARBA" id="ARBA00022989"/>
    </source>
</evidence>
<feature type="transmembrane region" description="Helical" evidence="11">
    <location>
        <begin position="234"/>
        <end position="253"/>
    </location>
</feature>
<evidence type="ECO:0000256" key="2">
    <source>
        <dbReference type="ARBA" id="ARBA00006855"/>
    </source>
</evidence>
<feature type="transmembrane region" description="Helical" evidence="11">
    <location>
        <begin position="190"/>
        <end position="214"/>
    </location>
</feature>
<feature type="transmembrane region" description="Helical" evidence="11">
    <location>
        <begin position="148"/>
        <end position="169"/>
    </location>
</feature>
<dbReference type="AlphaFoldDB" id="A0A182QQ41"/>
<evidence type="ECO:0000256" key="4">
    <source>
        <dbReference type="ARBA" id="ARBA00022692"/>
    </source>
</evidence>
<keyword evidence="8 11" id="KW-0472">Membrane</keyword>
<keyword evidence="5" id="KW-0677">Repeat</keyword>
<evidence type="ECO:0000313" key="12">
    <source>
        <dbReference type="EnsemblMetazoa" id="AFAF014622-PA"/>
    </source>
</evidence>
<dbReference type="Pfam" id="PF04193">
    <property type="entry name" value="PQ-loop"/>
    <property type="match status" value="2"/>
</dbReference>
<organism evidence="12 13">
    <name type="scientific">Anopheles farauti</name>
    <dbReference type="NCBI Taxonomy" id="69004"/>
    <lineage>
        <taxon>Eukaryota</taxon>
        <taxon>Metazoa</taxon>
        <taxon>Ecdysozoa</taxon>
        <taxon>Arthropoda</taxon>
        <taxon>Hexapoda</taxon>
        <taxon>Insecta</taxon>
        <taxon>Pterygota</taxon>
        <taxon>Neoptera</taxon>
        <taxon>Endopterygota</taxon>
        <taxon>Diptera</taxon>
        <taxon>Nematocera</taxon>
        <taxon>Culicoidea</taxon>
        <taxon>Culicidae</taxon>
        <taxon>Anophelinae</taxon>
        <taxon>Anopheles</taxon>
    </lineage>
</organism>
<dbReference type="VEuPathDB" id="VectorBase:AFAF014622"/>
<evidence type="ECO:0000256" key="1">
    <source>
        <dbReference type="ARBA" id="ARBA00004155"/>
    </source>
</evidence>
<evidence type="ECO:0000313" key="13">
    <source>
        <dbReference type="Proteomes" id="UP000075886"/>
    </source>
</evidence>
<dbReference type="PANTHER" id="PTHR13131:SF5">
    <property type="entry name" value="CYSTINOSIN"/>
    <property type="match status" value="1"/>
</dbReference>
<reference evidence="13" key="1">
    <citation type="submission" date="2014-01" db="EMBL/GenBank/DDBJ databases">
        <title>The Genome Sequence of Anopheles farauti FAR1 (V2).</title>
        <authorList>
            <consortium name="The Broad Institute Genomics Platform"/>
            <person name="Neafsey D.E."/>
            <person name="Besansky N."/>
            <person name="Howell P."/>
            <person name="Walton C."/>
            <person name="Young S.K."/>
            <person name="Zeng Q."/>
            <person name="Gargeya S."/>
            <person name="Fitzgerald M."/>
            <person name="Haas B."/>
            <person name="Abouelleil A."/>
            <person name="Allen A.W."/>
            <person name="Alvarado L."/>
            <person name="Arachchi H.M."/>
            <person name="Berlin A.M."/>
            <person name="Chapman S.B."/>
            <person name="Gainer-Dewar J."/>
            <person name="Goldberg J."/>
            <person name="Griggs A."/>
            <person name="Gujja S."/>
            <person name="Hansen M."/>
            <person name="Howarth C."/>
            <person name="Imamovic A."/>
            <person name="Ireland A."/>
            <person name="Larimer J."/>
            <person name="McCowan C."/>
            <person name="Murphy C."/>
            <person name="Pearson M."/>
            <person name="Poon T.W."/>
            <person name="Priest M."/>
            <person name="Roberts A."/>
            <person name="Saif S."/>
            <person name="Shea T."/>
            <person name="Sisk P."/>
            <person name="Sykes S."/>
            <person name="Wortman J."/>
            <person name="Nusbaum C."/>
            <person name="Birren B."/>
        </authorList>
    </citation>
    <scope>NUCLEOTIDE SEQUENCE [LARGE SCALE GENOMIC DNA]</scope>
    <source>
        <strain evidence="13">FAR1</strain>
    </source>
</reference>
<feature type="transmembrane region" description="Helical" evidence="11">
    <location>
        <begin position="290"/>
        <end position="310"/>
    </location>
</feature>
<evidence type="ECO:0000256" key="10">
    <source>
        <dbReference type="ARBA" id="ARBA00048473"/>
    </source>
</evidence>
<dbReference type="EMBL" id="AXCN02000266">
    <property type="status" value="NOT_ANNOTATED_CDS"/>
    <property type="molecule type" value="Genomic_DNA"/>
</dbReference>
<evidence type="ECO:0000256" key="3">
    <source>
        <dbReference type="ARBA" id="ARBA00022448"/>
    </source>
</evidence>
<comment type="similarity">
    <text evidence="2">Belongs to the cystinosin family.</text>
</comment>
<accession>A0A182QQ41</accession>
<keyword evidence="3" id="KW-0813">Transport</keyword>
<dbReference type="STRING" id="69004.A0A182QQ41"/>
<feature type="transmembrane region" description="Helical" evidence="11">
    <location>
        <begin position="364"/>
        <end position="385"/>
    </location>
</feature>
<evidence type="ECO:0000256" key="6">
    <source>
        <dbReference type="ARBA" id="ARBA00022847"/>
    </source>
</evidence>
<keyword evidence="13" id="KW-1185">Reference proteome</keyword>
<evidence type="ECO:0000256" key="5">
    <source>
        <dbReference type="ARBA" id="ARBA00022737"/>
    </source>
</evidence>
<comment type="subcellular location">
    <subcellularLocation>
        <location evidence="1">Lysosome membrane</location>
        <topology evidence="1">Multi-pass membrane protein</topology>
    </subcellularLocation>
</comment>
<dbReference type="GO" id="GO:0015184">
    <property type="term" value="F:L-cystine transmembrane transporter activity"/>
    <property type="evidence" value="ECO:0007669"/>
    <property type="project" value="TreeGrafter"/>
</dbReference>
<keyword evidence="6" id="KW-0769">Symport</keyword>
<dbReference type="NCBIfam" id="TIGR00951">
    <property type="entry name" value="2A43"/>
    <property type="match status" value="1"/>
</dbReference>
<dbReference type="FunFam" id="1.20.1280.290:FF:000016">
    <property type="entry name" value="Cystinosin homolog"/>
    <property type="match status" value="1"/>
</dbReference>
<name>A0A182QQ41_9DIPT</name>
<dbReference type="Gene3D" id="1.20.1280.290">
    <property type="match status" value="2"/>
</dbReference>
<feature type="transmembrane region" description="Helical" evidence="11">
    <location>
        <begin position="331"/>
        <end position="349"/>
    </location>
</feature>
<keyword evidence="4 11" id="KW-0812">Transmembrane</keyword>
<comment type="catalytic activity">
    <reaction evidence="10">
        <text>L-cystine(out) + H(+)(out) = L-cystine(in) + H(+)(in)</text>
        <dbReference type="Rhea" id="RHEA:66172"/>
        <dbReference type="ChEBI" id="CHEBI:15378"/>
        <dbReference type="ChEBI" id="CHEBI:35491"/>
    </reaction>
    <physiologicalReaction direction="left-to-right" evidence="10">
        <dbReference type="Rhea" id="RHEA:66173"/>
    </physiologicalReaction>
</comment>
<keyword evidence="9" id="KW-0458">Lysosome</keyword>
<dbReference type="SMART" id="SM00679">
    <property type="entry name" value="CTNS"/>
    <property type="match status" value="2"/>
</dbReference>
<dbReference type="EnsemblMetazoa" id="AFAF014622-RA">
    <property type="protein sequence ID" value="AFAF014622-PA"/>
    <property type="gene ID" value="AFAF014622"/>
</dbReference>
<dbReference type="GO" id="GO:0005765">
    <property type="term" value="C:lysosomal membrane"/>
    <property type="evidence" value="ECO:0007669"/>
    <property type="project" value="UniProtKB-SubCell"/>
</dbReference>
<proteinExistence type="inferred from homology"/>
<dbReference type="Proteomes" id="UP000075886">
    <property type="component" value="Unassembled WGS sequence"/>
</dbReference>
<dbReference type="InterPro" id="IPR005282">
    <property type="entry name" value="LC_transporter"/>
</dbReference>
<feature type="transmembrane region" description="Helical" evidence="11">
    <location>
        <begin position="21"/>
        <end position="39"/>
    </location>
</feature>
<evidence type="ECO:0008006" key="14">
    <source>
        <dbReference type="Google" id="ProtNLM"/>
    </source>
</evidence>
<dbReference type="InterPro" id="IPR006603">
    <property type="entry name" value="PQ-loop_rpt"/>
</dbReference>
<sequence length="393" mass="44581">MNLRAIQYLASCLGAMDASKMKVFITVFSLIVFTLASTAPRNLTEKLSLKIAPQDITISLSQSANFWFLVRGCADCKQNLTVTWDAEEALSISPQSIQIDGLEEANFSVHLSSSQQGRFIIRPIIFPSHPEQIDYNGRLFLQIKVAEYRTLIIISMLIGWPYTVCWTIGDYFQAWTNYKRKSVVGLSFDLLHLNAVGNCCYATFSVLLFLSEFIESEYFRRHPYGLNPVVPNDVGYAVHVVFSNLFLIAQCYIYQNGGNVVSRPVKFLILGYALTIGVFCALAFKNHIHWLDFLYILSYVKLSTNMIKYIPQVFMNYKRKSTEGFAISNRLLDLAGGLLSLTQMILNGWNYDDWQSIAGSPVKFGLGFISIFFDVIFMIQHYVLYSSSQNGLK</sequence>
<keyword evidence="7 11" id="KW-1133">Transmembrane helix</keyword>
<evidence type="ECO:0000256" key="9">
    <source>
        <dbReference type="ARBA" id="ARBA00023228"/>
    </source>
</evidence>
<evidence type="ECO:0000256" key="8">
    <source>
        <dbReference type="ARBA" id="ARBA00023136"/>
    </source>
</evidence>
<dbReference type="PANTHER" id="PTHR13131">
    <property type="entry name" value="CYSTINOSIN"/>
    <property type="match status" value="1"/>
</dbReference>
<dbReference type="GO" id="GO:0015293">
    <property type="term" value="F:symporter activity"/>
    <property type="evidence" value="ECO:0007669"/>
    <property type="project" value="UniProtKB-KW"/>
</dbReference>